<comment type="caution">
    <text evidence="1">The sequence shown here is derived from an EMBL/GenBank/DDBJ whole genome shotgun (WGS) entry which is preliminary data.</text>
</comment>
<dbReference type="RefSeq" id="WP_359269324.1">
    <property type="nucleotide sequence ID" value="NZ_JBEZNA010000008.1"/>
</dbReference>
<name>A0ABV3EKS9_9ACTN</name>
<evidence type="ECO:0000313" key="2">
    <source>
        <dbReference type="Proteomes" id="UP001551584"/>
    </source>
</evidence>
<sequence length="264" mass="29049">MLHSGPLTWQQRYQAALLYAGDAAQLTGPAVLALHRFTDAPAPAQVQKVHVLIPGTRARASTGYVRVQRTRSLPPHPVRLDGFPCAPLPRALADAHCRMPDEALRGCLYEAVQRGRYQAADLREAFRARRVAVTGELASVFADLAADTHSVAEGRARRLIAAAPDIPQPLWNPKLHLDGNFLCRPDAYWPVHGIILEVDSVRHHARGDDFARTLARHNRLAALGFCVLHVTPAQLRDIPAEFLAHLRGALARSPYGPVDRVRVT</sequence>
<gene>
    <name evidence="1" type="ORF">AB0D95_05715</name>
</gene>
<dbReference type="Proteomes" id="UP001551584">
    <property type="component" value="Unassembled WGS sequence"/>
</dbReference>
<protein>
    <recommendedName>
        <fullName evidence="3">DUF559 domain-containing protein</fullName>
    </recommendedName>
</protein>
<proteinExistence type="predicted"/>
<reference evidence="1 2" key="1">
    <citation type="submission" date="2024-06" db="EMBL/GenBank/DDBJ databases">
        <title>The Natural Products Discovery Center: Release of the First 8490 Sequenced Strains for Exploring Actinobacteria Biosynthetic Diversity.</title>
        <authorList>
            <person name="Kalkreuter E."/>
            <person name="Kautsar S.A."/>
            <person name="Yang D."/>
            <person name="Bader C.D."/>
            <person name="Teijaro C.N."/>
            <person name="Fluegel L."/>
            <person name="Davis C.M."/>
            <person name="Simpson J.R."/>
            <person name="Lauterbach L."/>
            <person name="Steele A.D."/>
            <person name="Gui C."/>
            <person name="Meng S."/>
            <person name="Li G."/>
            <person name="Viehrig K."/>
            <person name="Ye F."/>
            <person name="Su P."/>
            <person name="Kiefer A.F."/>
            <person name="Nichols A."/>
            <person name="Cepeda A.J."/>
            <person name="Yan W."/>
            <person name="Fan B."/>
            <person name="Jiang Y."/>
            <person name="Adhikari A."/>
            <person name="Zheng C.-J."/>
            <person name="Schuster L."/>
            <person name="Cowan T.M."/>
            <person name="Smanski M.J."/>
            <person name="Chevrette M.G."/>
            <person name="De Carvalho L.P.S."/>
            <person name="Shen B."/>
        </authorList>
    </citation>
    <scope>NUCLEOTIDE SEQUENCE [LARGE SCALE GENOMIC DNA]</scope>
    <source>
        <strain evidence="1 2">NPDC048117</strain>
    </source>
</reference>
<organism evidence="1 2">
    <name type="scientific">Streptomyces chilikensis</name>
    <dbReference type="NCBI Taxonomy" id="1194079"/>
    <lineage>
        <taxon>Bacteria</taxon>
        <taxon>Bacillati</taxon>
        <taxon>Actinomycetota</taxon>
        <taxon>Actinomycetes</taxon>
        <taxon>Kitasatosporales</taxon>
        <taxon>Streptomycetaceae</taxon>
        <taxon>Streptomyces</taxon>
    </lineage>
</organism>
<evidence type="ECO:0000313" key="1">
    <source>
        <dbReference type="EMBL" id="MEU9576767.1"/>
    </source>
</evidence>
<accession>A0ABV3EKS9</accession>
<evidence type="ECO:0008006" key="3">
    <source>
        <dbReference type="Google" id="ProtNLM"/>
    </source>
</evidence>
<dbReference type="EMBL" id="JBEZNA010000008">
    <property type="protein sequence ID" value="MEU9576767.1"/>
    <property type="molecule type" value="Genomic_DNA"/>
</dbReference>
<keyword evidence="2" id="KW-1185">Reference proteome</keyword>